<dbReference type="InterPro" id="IPR047991">
    <property type="entry name" value="TBCEL_Ubl"/>
</dbReference>
<dbReference type="InterPro" id="IPR000626">
    <property type="entry name" value="Ubiquitin-like_dom"/>
</dbReference>
<dbReference type="InterPro" id="IPR029071">
    <property type="entry name" value="Ubiquitin-like_domsf"/>
</dbReference>
<reference evidence="2 3" key="1">
    <citation type="journal article" date="2019" name="Commun. Biol.">
        <title>The bagworm genome reveals a unique fibroin gene that provides high tensile strength.</title>
        <authorList>
            <person name="Kono N."/>
            <person name="Nakamura H."/>
            <person name="Ohtoshi R."/>
            <person name="Tomita M."/>
            <person name="Numata K."/>
            <person name="Arakawa K."/>
        </authorList>
    </citation>
    <scope>NUCLEOTIDE SEQUENCE [LARGE SCALE GENOMIC DNA]</scope>
</reference>
<evidence type="ECO:0000259" key="1">
    <source>
        <dbReference type="PROSITE" id="PS50053"/>
    </source>
</evidence>
<evidence type="ECO:0000313" key="2">
    <source>
        <dbReference type="EMBL" id="GBP37926.1"/>
    </source>
</evidence>
<proteinExistence type="predicted"/>
<evidence type="ECO:0000313" key="3">
    <source>
        <dbReference type="Proteomes" id="UP000299102"/>
    </source>
</evidence>
<dbReference type="PROSITE" id="PS50053">
    <property type="entry name" value="UBIQUITIN_2"/>
    <property type="match status" value="1"/>
</dbReference>
<feature type="domain" description="Ubiquitin-like" evidence="1">
    <location>
        <begin position="152"/>
        <end position="249"/>
    </location>
</feature>
<dbReference type="EMBL" id="BGZK01000340">
    <property type="protein sequence ID" value="GBP37926.1"/>
    <property type="molecule type" value="Genomic_DNA"/>
</dbReference>
<organism evidence="2 3">
    <name type="scientific">Eumeta variegata</name>
    <name type="common">Bagworm moth</name>
    <name type="synonym">Eumeta japonica</name>
    <dbReference type="NCBI Taxonomy" id="151549"/>
    <lineage>
        <taxon>Eukaryota</taxon>
        <taxon>Metazoa</taxon>
        <taxon>Ecdysozoa</taxon>
        <taxon>Arthropoda</taxon>
        <taxon>Hexapoda</taxon>
        <taxon>Insecta</taxon>
        <taxon>Pterygota</taxon>
        <taxon>Neoptera</taxon>
        <taxon>Endopterygota</taxon>
        <taxon>Lepidoptera</taxon>
        <taxon>Glossata</taxon>
        <taxon>Ditrysia</taxon>
        <taxon>Tineoidea</taxon>
        <taxon>Psychidae</taxon>
        <taxon>Oiketicinae</taxon>
        <taxon>Eumeta</taxon>
    </lineage>
</organism>
<dbReference type="Pfam" id="PF14560">
    <property type="entry name" value="Ubiquitin_2"/>
    <property type="match status" value="1"/>
</dbReference>
<gene>
    <name evidence="2" type="primary">Tbcel</name>
    <name evidence="2" type="ORF">EVAR_21462_1</name>
</gene>
<dbReference type="CDD" id="cd17045">
    <property type="entry name" value="Ubl_TBCEL"/>
    <property type="match status" value="1"/>
</dbReference>
<dbReference type="AlphaFoldDB" id="A0A4C1VGA2"/>
<protein>
    <submittedName>
        <fullName evidence="2">Tubulin-specific chaperone cofactor E-like protein</fullName>
    </submittedName>
</protein>
<keyword evidence="3" id="KW-1185">Reference proteome</keyword>
<name>A0A4C1VGA2_EUMVA</name>
<dbReference type="OrthoDB" id="5855206at2759"/>
<sequence length="256" mass="29426">MHHSTPKLDITSSVLDPSNVAVSLERVRVGRDVRTCISQGKASRICSLHVCCGDHEGWPLWERCESTEHERRLLLVARLPRVLTLNGGGAVPAEERDAAERAFIRYYMERPEADRPDSWNPTEILFHERCYFCPVRRYWELVGVHGKLDPLVSVDLRPEKRVQITFTCGDASEVRTVDVYRTVADLKSRLERLAGFPAARMRLFYVDQELRDSQMFQGPEEMKYPTKQLYSYNIRSGDEIIIDSKLKHSISAQSTT</sequence>
<accession>A0A4C1VGA2</accession>
<dbReference type="Proteomes" id="UP000299102">
    <property type="component" value="Unassembled WGS sequence"/>
</dbReference>
<dbReference type="SUPFAM" id="SSF54236">
    <property type="entry name" value="Ubiquitin-like"/>
    <property type="match status" value="1"/>
</dbReference>
<dbReference type="Gene3D" id="3.10.20.90">
    <property type="entry name" value="Phosphatidylinositol 3-kinase Catalytic Subunit, Chain A, domain 1"/>
    <property type="match status" value="1"/>
</dbReference>
<comment type="caution">
    <text evidence="2">The sequence shown here is derived from an EMBL/GenBank/DDBJ whole genome shotgun (WGS) entry which is preliminary data.</text>
</comment>
<dbReference type="STRING" id="151549.A0A4C1VGA2"/>